<organism evidence="2 3">
    <name type="scientific">Rheinheimera maricola</name>
    <dbReference type="NCBI Taxonomy" id="2793282"/>
    <lineage>
        <taxon>Bacteria</taxon>
        <taxon>Pseudomonadati</taxon>
        <taxon>Pseudomonadota</taxon>
        <taxon>Gammaproteobacteria</taxon>
        <taxon>Chromatiales</taxon>
        <taxon>Chromatiaceae</taxon>
        <taxon>Rheinheimera</taxon>
    </lineage>
</organism>
<gene>
    <name evidence="2" type="ORF">I4W93_001550</name>
</gene>
<evidence type="ECO:0000256" key="1">
    <source>
        <dbReference type="SAM" id="Phobius"/>
    </source>
</evidence>
<keyword evidence="1" id="KW-0812">Transmembrane</keyword>
<reference evidence="2 3" key="1">
    <citation type="submission" date="2020-12" db="EMBL/GenBank/DDBJ databases">
        <authorList>
            <person name="Ruan W."/>
            <person name="Khan S.A."/>
            <person name="Jeon C.O."/>
        </authorList>
    </citation>
    <scope>NUCLEOTIDE SEQUENCE [LARGE SCALE GENOMIC DNA]</scope>
    <source>
        <strain evidence="2 3">MA-13</strain>
    </source>
</reference>
<comment type="caution">
    <text evidence="2">The sequence shown here is derived from an EMBL/GenBank/DDBJ whole genome shotgun (WGS) entry which is preliminary data.</text>
</comment>
<dbReference type="EMBL" id="JAERPS020000001">
    <property type="protein sequence ID" value="MBZ9610271.1"/>
    <property type="molecule type" value="Genomic_DNA"/>
</dbReference>
<protein>
    <submittedName>
        <fullName evidence="2">Uncharacterized protein</fullName>
    </submittedName>
</protein>
<keyword evidence="1" id="KW-1133">Transmembrane helix</keyword>
<keyword evidence="3" id="KW-1185">Reference proteome</keyword>
<dbReference type="RefSeq" id="WP_205310187.1">
    <property type="nucleotide sequence ID" value="NZ_JAERPS020000001.1"/>
</dbReference>
<sequence>MNRPEQTEQKLQQQYQHDKACHVLPAHVRRAVLKQAAGRQRKNWHGLWRNTQLALSCAFMLVLGYLLLQVTPEAQWYYQIALSEDAQYRQVQHHGVTDQPGVLRVNGKDSASSAYQQYLASEQRDKAFYAQTGLLQQQADQWQISVCNELLLTIDKQLLHHLQLSADLGAVERQWVEFISDPAGQLVAIRPVSDAVQCPQS</sequence>
<keyword evidence="1" id="KW-0472">Membrane</keyword>
<name>A0ABS7X3Y8_9GAMM</name>
<evidence type="ECO:0000313" key="3">
    <source>
        <dbReference type="Proteomes" id="UP000663814"/>
    </source>
</evidence>
<feature type="transmembrane region" description="Helical" evidence="1">
    <location>
        <begin position="47"/>
        <end position="68"/>
    </location>
</feature>
<proteinExistence type="predicted"/>
<reference evidence="2 3" key="2">
    <citation type="submission" date="2021-08" db="EMBL/GenBank/DDBJ databases">
        <title>Rheinheimera aquimaris sp. nov., isolated from seawater of the East Sea in Korea.</title>
        <authorList>
            <person name="Kim K.H."/>
            <person name="Wenting R."/>
            <person name="Kim K.R."/>
            <person name="Jeon C.O."/>
        </authorList>
    </citation>
    <scope>NUCLEOTIDE SEQUENCE [LARGE SCALE GENOMIC DNA]</scope>
    <source>
        <strain evidence="2 3">MA-13</strain>
    </source>
</reference>
<accession>A0ABS7X3Y8</accession>
<dbReference type="Proteomes" id="UP000663814">
    <property type="component" value="Unassembled WGS sequence"/>
</dbReference>
<evidence type="ECO:0000313" key="2">
    <source>
        <dbReference type="EMBL" id="MBZ9610271.1"/>
    </source>
</evidence>